<feature type="non-terminal residue" evidence="1">
    <location>
        <position position="1"/>
    </location>
</feature>
<sequence length="74" mass="8480">DTETPETTCFGVHHTIRYEPKSSFGGESERVQMEVAKLTQLIDVRDRDASQLFALDYSLSHEGTDWRYTGSNLR</sequence>
<accession>A0AAV5UZ86</accession>
<feature type="non-terminal residue" evidence="1">
    <location>
        <position position="74"/>
    </location>
</feature>
<proteinExistence type="predicted"/>
<dbReference type="AlphaFoldDB" id="A0AAV5UZ86"/>
<evidence type="ECO:0000313" key="2">
    <source>
        <dbReference type="Proteomes" id="UP001432322"/>
    </source>
</evidence>
<dbReference type="Proteomes" id="UP001432322">
    <property type="component" value="Unassembled WGS sequence"/>
</dbReference>
<reference evidence="1" key="1">
    <citation type="submission" date="2023-10" db="EMBL/GenBank/DDBJ databases">
        <title>Genome assembly of Pristionchus species.</title>
        <authorList>
            <person name="Yoshida K."/>
            <person name="Sommer R.J."/>
        </authorList>
    </citation>
    <scope>NUCLEOTIDE SEQUENCE</scope>
    <source>
        <strain evidence="1">RS5133</strain>
    </source>
</reference>
<protein>
    <submittedName>
        <fullName evidence="1">Uncharacterized protein</fullName>
    </submittedName>
</protein>
<name>A0AAV5UZ86_9BILA</name>
<gene>
    <name evidence="1" type="ORF">PFISCL1PPCAC_3390</name>
</gene>
<comment type="caution">
    <text evidence="1">The sequence shown here is derived from an EMBL/GenBank/DDBJ whole genome shotgun (WGS) entry which is preliminary data.</text>
</comment>
<evidence type="ECO:0000313" key="1">
    <source>
        <dbReference type="EMBL" id="GMT12093.1"/>
    </source>
</evidence>
<organism evidence="1 2">
    <name type="scientific">Pristionchus fissidentatus</name>
    <dbReference type="NCBI Taxonomy" id="1538716"/>
    <lineage>
        <taxon>Eukaryota</taxon>
        <taxon>Metazoa</taxon>
        <taxon>Ecdysozoa</taxon>
        <taxon>Nematoda</taxon>
        <taxon>Chromadorea</taxon>
        <taxon>Rhabditida</taxon>
        <taxon>Rhabditina</taxon>
        <taxon>Diplogasteromorpha</taxon>
        <taxon>Diplogasteroidea</taxon>
        <taxon>Neodiplogasteridae</taxon>
        <taxon>Pristionchus</taxon>
    </lineage>
</organism>
<keyword evidence="2" id="KW-1185">Reference proteome</keyword>
<dbReference type="EMBL" id="BTSY01000001">
    <property type="protein sequence ID" value="GMT12093.1"/>
    <property type="molecule type" value="Genomic_DNA"/>
</dbReference>